<keyword evidence="6" id="KW-0963">Cytoplasm</keyword>
<dbReference type="Pfam" id="PF00069">
    <property type="entry name" value="Pkinase"/>
    <property type="match status" value="1"/>
</dbReference>
<evidence type="ECO:0000256" key="24">
    <source>
        <dbReference type="ARBA" id="ARBA00047899"/>
    </source>
</evidence>
<keyword evidence="22" id="KW-0472">Membrane</keyword>
<sequence>MARGASLPHRRASARLLLFRRPTRAAPGAAPPAPGRGPLGLRSVPLRRLPPSPRRLGLALGLGVALLEPAAAEEERRAAAACRDIQTIFLPRNKPPKESLGLVAQRGFRLEEYFIGQSIGKGCSGAVYEAATPATPTGDRDPVPEQRDSSGGASETQGAVEAEGWKEGFPLAIKMMWNISAGSSSEGILATMSQELVPACGRALSGEFGAVARPRKRLFGKKWLKPHPNIIQVIRAFTSQVPLLPGATVDYPDVLPSTLNPSGIGHSRTLFLVMKNYPCTLRQFLSEGRPEPRVGAVMILQLLEGVDHLVRQGIAHRDLKSDNILVELDSAGCPGLVITDFGCCLADEKLGLKLPFPSWYVDRGGNTCLMAPEVATAMPGPGVVIDYSKADVWAVGALAYEILGPGNPFYGQGAPALDSRSYREEELPPLPALAAPEVKELVARLLRRSPAKRPPARVAANVLHLSLWGEAALGQAGGLPLPQLVPWLLRESAAALMTDRLGGARGVESRLKRGFLASLDYEDLCEAAALLCSWRGTARPAPQ</sequence>
<evidence type="ECO:0000259" key="30">
    <source>
        <dbReference type="PROSITE" id="PS50011"/>
    </source>
</evidence>
<dbReference type="GO" id="GO:0046872">
    <property type="term" value="F:metal ion binding"/>
    <property type="evidence" value="ECO:0007669"/>
    <property type="project" value="UniProtKB-KW"/>
</dbReference>
<dbReference type="GO" id="GO:0005829">
    <property type="term" value="C:cytosol"/>
    <property type="evidence" value="ECO:0007669"/>
    <property type="project" value="UniProtKB-SubCell"/>
</dbReference>
<dbReference type="InterPro" id="IPR000719">
    <property type="entry name" value="Prot_kinase_dom"/>
</dbReference>
<feature type="compositionally biased region" description="Basic and acidic residues" evidence="29">
    <location>
        <begin position="138"/>
        <end position="148"/>
    </location>
</feature>
<keyword evidence="16" id="KW-0067">ATP-binding</keyword>
<keyword evidence="20" id="KW-0072">Autophagy</keyword>
<evidence type="ECO:0000256" key="25">
    <source>
        <dbReference type="ARBA" id="ARBA00048679"/>
    </source>
</evidence>
<evidence type="ECO:0000256" key="5">
    <source>
        <dbReference type="ARBA" id="ARBA00012513"/>
    </source>
</evidence>
<proteinExistence type="inferred from homology"/>
<keyword evidence="11" id="KW-0479">Metal-binding</keyword>
<evidence type="ECO:0000313" key="31">
    <source>
        <dbReference type="Ensembl" id="ENSNNAP00000021537.1"/>
    </source>
</evidence>
<dbReference type="Ensembl" id="ENSNNAT00000022584.1">
    <property type="protein sequence ID" value="ENSNNAP00000021537.1"/>
    <property type="gene ID" value="ENSNNAG00000014240.1"/>
</dbReference>
<evidence type="ECO:0000256" key="28">
    <source>
        <dbReference type="ARBA" id="ARBA00074253"/>
    </source>
</evidence>
<evidence type="ECO:0000256" key="21">
    <source>
        <dbReference type="ARBA" id="ARBA00023128"/>
    </source>
</evidence>
<evidence type="ECO:0000256" key="6">
    <source>
        <dbReference type="ARBA" id="ARBA00022490"/>
    </source>
</evidence>
<evidence type="ECO:0000256" key="19">
    <source>
        <dbReference type="ARBA" id="ARBA00022989"/>
    </source>
</evidence>
<feature type="domain" description="Protein kinase" evidence="30">
    <location>
        <begin position="113"/>
        <end position="467"/>
    </location>
</feature>
<dbReference type="GO" id="GO:0000422">
    <property type="term" value="P:autophagy of mitochondrion"/>
    <property type="evidence" value="ECO:0007669"/>
    <property type="project" value="TreeGrafter"/>
</dbReference>
<dbReference type="GO" id="GO:0004674">
    <property type="term" value="F:protein serine/threonine kinase activity"/>
    <property type="evidence" value="ECO:0007669"/>
    <property type="project" value="UniProtKB-KW"/>
</dbReference>
<keyword evidence="12" id="KW-0547">Nucleotide-binding</keyword>
<evidence type="ECO:0000256" key="23">
    <source>
        <dbReference type="ARBA" id="ARBA00038349"/>
    </source>
</evidence>
<dbReference type="GO" id="GO:0090141">
    <property type="term" value="P:positive regulation of mitochondrial fission"/>
    <property type="evidence" value="ECO:0007669"/>
    <property type="project" value="TreeGrafter"/>
</dbReference>
<evidence type="ECO:0000256" key="20">
    <source>
        <dbReference type="ARBA" id="ARBA00023006"/>
    </source>
</evidence>
<evidence type="ECO:0000256" key="14">
    <source>
        <dbReference type="ARBA" id="ARBA00022787"/>
    </source>
</evidence>
<comment type="cofactor">
    <cofactor evidence="1">
        <name>Mg(2+)</name>
        <dbReference type="ChEBI" id="CHEBI:18420"/>
    </cofactor>
</comment>
<evidence type="ECO:0000256" key="15">
    <source>
        <dbReference type="ARBA" id="ARBA00022792"/>
    </source>
</evidence>
<dbReference type="GeneTree" id="ENSGT00390000001206"/>
<protein>
    <recommendedName>
        <fullName evidence="28">Serine/threonine-protein kinase PINK1, mitochondrial</fullName>
        <ecNumber evidence="5">2.7.11.1</ecNumber>
    </recommendedName>
    <alternativeName>
        <fullName evidence="27">Serine/threonine-protein kinase Pink1, mitochondrial</fullName>
    </alternativeName>
</protein>
<evidence type="ECO:0000256" key="18">
    <source>
        <dbReference type="ARBA" id="ARBA00022946"/>
    </source>
</evidence>
<dbReference type="GO" id="GO:0005783">
    <property type="term" value="C:endoplasmic reticulum"/>
    <property type="evidence" value="ECO:0007669"/>
    <property type="project" value="UniProtKB-ARBA"/>
</dbReference>
<evidence type="ECO:0000256" key="3">
    <source>
        <dbReference type="ARBA" id="ARBA00004514"/>
    </source>
</evidence>
<evidence type="ECO:0000256" key="4">
    <source>
        <dbReference type="ARBA" id="ARBA00004572"/>
    </source>
</evidence>
<keyword evidence="10" id="KW-0812">Transmembrane</keyword>
<dbReference type="GO" id="GO:0043066">
    <property type="term" value="P:negative regulation of apoptotic process"/>
    <property type="evidence" value="ECO:0007669"/>
    <property type="project" value="UniProtKB-ARBA"/>
</dbReference>
<dbReference type="OrthoDB" id="1405469at2759"/>
<comment type="subunit">
    <text evidence="26">Upon mitochondrial depolarization, it forms a supercomplex with TOM and TIM23 complexes. PINK1-TOM-TIM23 supercomplex formation requires PINK1 interaction with TOMM20 and TOMM70 and is critical for PINK1 stabilization at the outer mitochondrial membrane, kinase activation and downstream mitophagy. Upon mitochondrial depolarization, interacts with TIMM23; the interaction is required for PINK1 accumulation at the outer mitochondrial membrane, kinase activation by autophosphorylation and PRKN recruitement to mitochondria. Interacts with PRKN. Interacts with FBXO7. Forms a complex with PRKN and PARK7. Interacts with NENF.</text>
</comment>
<evidence type="ECO:0000256" key="13">
    <source>
        <dbReference type="ARBA" id="ARBA00022777"/>
    </source>
</evidence>
<comment type="catalytic activity">
    <reaction evidence="24">
        <text>L-threonyl-[protein] + ATP = O-phospho-L-threonyl-[protein] + ADP + H(+)</text>
        <dbReference type="Rhea" id="RHEA:46608"/>
        <dbReference type="Rhea" id="RHEA-COMP:11060"/>
        <dbReference type="Rhea" id="RHEA-COMP:11605"/>
        <dbReference type="ChEBI" id="CHEBI:15378"/>
        <dbReference type="ChEBI" id="CHEBI:30013"/>
        <dbReference type="ChEBI" id="CHEBI:30616"/>
        <dbReference type="ChEBI" id="CHEBI:61977"/>
        <dbReference type="ChEBI" id="CHEBI:456216"/>
        <dbReference type="EC" id="2.7.11.1"/>
    </reaction>
</comment>
<keyword evidence="17" id="KW-0460">Magnesium</keyword>
<evidence type="ECO:0000256" key="29">
    <source>
        <dbReference type="SAM" id="MobiDB-lite"/>
    </source>
</evidence>
<dbReference type="PROSITE" id="PS50011">
    <property type="entry name" value="PROTEIN_KINASE_DOM"/>
    <property type="match status" value="1"/>
</dbReference>
<reference evidence="31" key="2">
    <citation type="submission" date="2025-09" db="UniProtKB">
        <authorList>
            <consortium name="Ensembl"/>
        </authorList>
    </citation>
    <scope>IDENTIFICATION</scope>
</reference>
<keyword evidence="32" id="KW-1185">Reference proteome</keyword>
<evidence type="ECO:0000313" key="32">
    <source>
        <dbReference type="Proteomes" id="UP000694559"/>
    </source>
</evidence>
<dbReference type="GO" id="GO:0006950">
    <property type="term" value="P:response to stress"/>
    <property type="evidence" value="ECO:0007669"/>
    <property type="project" value="UniProtKB-ARBA"/>
</dbReference>
<comment type="catalytic activity">
    <reaction evidence="25">
        <text>L-seryl-[protein] + ATP = O-phospho-L-seryl-[protein] + ADP + H(+)</text>
        <dbReference type="Rhea" id="RHEA:17989"/>
        <dbReference type="Rhea" id="RHEA-COMP:9863"/>
        <dbReference type="Rhea" id="RHEA-COMP:11604"/>
        <dbReference type="ChEBI" id="CHEBI:15378"/>
        <dbReference type="ChEBI" id="CHEBI:29999"/>
        <dbReference type="ChEBI" id="CHEBI:30616"/>
        <dbReference type="ChEBI" id="CHEBI:83421"/>
        <dbReference type="ChEBI" id="CHEBI:456216"/>
        <dbReference type="EC" id="2.7.11.1"/>
    </reaction>
</comment>
<dbReference type="PANTHER" id="PTHR22972:SF7">
    <property type="entry name" value="SERINE_THREONINE-PROTEIN KINASE PINK1, MITOCHONDRIAL"/>
    <property type="match status" value="1"/>
</dbReference>
<evidence type="ECO:0000256" key="1">
    <source>
        <dbReference type="ARBA" id="ARBA00001946"/>
    </source>
</evidence>
<keyword evidence="15" id="KW-0999">Mitochondrion inner membrane</keyword>
<evidence type="ECO:0000256" key="11">
    <source>
        <dbReference type="ARBA" id="ARBA00022723"/>
    </source>
</evidence>
<evidence type="ECO:0000256" key="27">
    <source>
        <dbReference type="ARBA" id="ARBA00071830"/>
    </source>
</evidence>
<dbReference type="PANTHER" id="PTHR22972">
    <property type="entry name" value="SERINE/THREONINE PROTEIN KINASE"/>
    <property type="match status" value="1"/>
</dbReference>
<keyword evidence="8" id="KW-0597">Phosphoprotein</keyword>
<keyword evidence="7" id="KW-0723">Serine/threonine-protein kinase</keyword>
<evidence type="ECO:0000256" key="7">
    <source>
        <dbReference type="ARBA" id="ARBA00022527"/>
    </source>
</evidence>
<comment type="subcellular location">
    <subcellularLocation>
        <location evidence="3">Cytoplasm</location>
        <location evidence="3">Cytosol</location>
    </subcellularLocation>
    <subcellularLocation>
        <location evidence="2">Mitochondrion inner membrane</location>
        <topology evidence="2">Single-pass membrane protein</topology>
    </subcellularLocation>
    <subcellularLocation>
        <location evidence="4">Mitochondrion outer membrane</location>
        <topology evidence="4">Single-pass membrane protein</topology>
    </subcellularLocation>
</comment>
<keyword evidence="9" id="KW-0808">Transferase</keyword>
<dbReference type="EC" id="2.7.11.1" evidence="5"/>
<evidence type="ECO:0000256" key="12">
    <source>
        <dbReference type="ARBA" id="ARBA00022741"/>
    </source>
</evidence>
<evidence type="ECO:0000256" key="10">
    <source>
        <dbReference type="ARBA" id="ARBA00022692"/>
    </source>
</evidence>
<evidence type="ECO:0000256" key="2">
    <source>
        <dbReference type="ARBA" id="ARBA00004434"/>
    </source>
</evidence>
<dbReference type="FunFam" id="1.10.510.10:FF:000418">
    <property type="entry name" value="PTEN induced kinase 1"/>
    <property type="match status" value="1"/>
</dbReference>
<dbReference type="InterPro" id="IPR008271">
    <property type="entry name" value="Ser/Thr_kinase_AS"/>
</dbReference>
<keyword evidence="14" id="KW-1000">Mitochondrion outer membrane</keyword>
<evidence type="ECO:0000256" key="9">
    <source>
        <dbReference type="ARBA" id="ARBA00022679"/>
    </source>
</evidence>
<organism evidence="31 32">
    <name type="scientific">Naja naja</name>
    <name type="common">Indian cobra</name>
    <dbReference type="NCBI Taxonomy" id="35670"/>
    <lineage>
        <taxon>Eukaryota</taxon>
        <taxon>Metazoa</taxon>
        <taxon>Chordata</taxon>
        <taxon>Craniata</taxon>
        <taxon>Vertebrata</taxon>
        <taxon>Euteleostomi</taxon>
        <taxon>Lepidosauria</taxon>
        <taxon>Squamata</taxon>
        <taxon>Bifurcata</taxon>
        <taxon>Unidentata</taxon>
        <taxon>Episquamata</taxon>
        <taxon>Toxicofera</taxon>
        <taxon>Serpentes</taxon>
        <taxon>Colubroidea</taxon>
        <taxon>Elapidae</taxon>
        <taxon>Elapinae</taxon>
        <taxon>Naja</taxon>
    </lineage>
</organism>
<keyword evidence="19" id="KW-1133">Transmembrane helix</keyword>
<reference evidence="31" key="1">
    <citation type="submission" date="2025-08" db="UniProtKB">
        <authorList>
            <consortium name="Ensembl"/>
        </authorList>
    </citation>
    <scope>IDENTIFICATION</scope>
</reference>
<dbReference type="Proteomes" id="UP000694559">
    <property type="component" value="Unplaced"/>
</dbReference>
<name>A0A8C6Y1G8_NAJNA</name>
<evidence type="ECO:0000256" key="17">
    <source>
        <dbReference type="ARBA" id="ARBA00022842"/>
    </source>
</evidence>
<dbReference type="PROSITE" id="PS00108">
    <property type="entry name" value="PROTEIN_KINASE_ST"/>
    <property type="match status" value="1"/>
</dbReference>
<evidence type="ECO:0000256" key="8">
    <source>
        <dbReference type="ARBA" id="ARBA00022553"/>
    </source>
</evidence>
<dbReference type="GO" id="GO:0005741">
    <property type="term" value="C:mitochondrial outer membrane"/>
    <property type="evidence" value="ECO:0007669"/>
    <property type="project" value="UniProtKB-SubCell"/>
</dbReference>
<dbReference type="InterPro" id="IPR051511">
    <property type="entry name" value="MitoQC_Scaffold_Kinases"/>
</dbReference>
<keyword evidence="13" id="KW-0418">Kinase</keyword>
<evidence type="ECO:0000256" key="26">
    <source>
        <dbReference type="ARBA" id="ARBA00062732"/>
    </source>
</evidence>
<dbReference type="SUPFAM" id="SSF56112">
    <property type="entry name" value="Protein kinase-like (PK-like)"/>
    <property type="match status" value="1"/>
</dbReference>
<evidence type="ECO:0000256" key="22">
    <source>
        <dbReference type="ARBA" id="ARBA00023136"/>
    </source>
</evidence>
<dbReference type="GO" id="GO:0005524">
    <property type="term" value="F:ATP binding"/>
    <property type="evidence" value="ECO:0007669"/>
    <property type="project" value="UniProtKB-KW"/>
</dbReference>
<gene>
    <name evidence="31" type="primary">PINK1</name>
</gene>
<dbReference type="AlphaFoldDB" id="A0A8C6Y1G8"/>
<dbReference type="InterPro" id="IPR011009">
    <property type="entry name" value="Kinase-like_dom_sf"/>
</dbReference>
<evidence type="ECO:0000256" key="16">
    <source>
        <dbReference type="ARBA" id="ARBA00022840"/>
    </source>
</evidence>
<dbReference type="GO" id="GO:0005743">
    <property type="term" value="C:mitochondrial inner membrane"/>
    <property type="evidence" value="ECO:0007669"/>
    <property type="project" value="UniProtKB-SubCell"/>
</dbReference>
<comment type="similarity">
    <text evidence="23">Belongs to the protein kinase superfamily.</text>
</comment>
<dbReference type="Gene3D" id="1.10.510.10">
    <property type="entry name" value="Transferase(Phosphotransferase) domain 1"/>
    <property type="match status" value="1"/>
</dbReference>
<feature type="region of interest" description="Disordered" evidence="29">
    <location>
        <begin position="130"/>
        <end position="161"/>
    </location>
</feature>
<dbReference type="SMART" id="SM00220">
    <property type="entry name" value="S_TKc"/>
    <property type="match status" value="1"/>
</dbReference>
<keyword evidence="18" id="KW-0809">Transit peptide</keyword>
<accession>A0A8C6Y1G8</accession>
<keyword evidence="21" id="KW-0496">Mitochondrion</keyword>
<feature type="region of interest" description="Disordered" evidence="29">
    <location>
        <begin position="23"/>
        <end position="42"/>
    </location>
</feature>